<evidence type="ECO:0000313" key="7">
    <source>
        <dbReference type="EMBL" id="CAG7729348.1"/>
    </source>
</evidence>
<dbReference type="FunFam" id="3.50.80.10:FF:000001">
    <property type="entry name" value="D-aminoacyl-tRNA deacylase"/>
    <property type="match status" value="1"/>
</dbReference>
<accession>A0A8J2NWT3</accession>
<keyword evidence="5" id="KW-0694">RNA-binding</keyword>
<dbReference type="GO" id="GO:0000049">
    <property type="term" value="F:tRNA binding"/>
    <property type="evidence" value="ECO:0007669"/>
    <property type="project" value="UniProtKB-KW"/>
</dbReference>
<feature type="compositionally biased region" description="Polar residues" evidence="6">
    <location>
        <begin position="162"/>
        <end position="174"/>
    </location>
</feature>
<dbReference type="Proteomes" id="UP000708208">
    <property type="component" value="Unassembled WGS sequence"/>
</dbReference>
<keyword evidence="8" id="KW-1185">Reference proteome</keyword>
<dbReference type="Pfam" id="PF02580">
    <property type="entry name" value="Tyr_Deacylase"/>
    <property type="match status" value="1"/>
</dbReference>
<evidence type="ECO:0000256" key="5">
    <source>
        <dbReference type="RuleBase" id="RU003470"/>
    </source>
</evidence>
<evidence type="ECO:0000256" key="2">
    <source>
        <dbReference type="ARBA" id="ARBA00013056"/>
    </source>
</evidence>
<dbReference type="EMBL" id="CAJVCH010176989">
    <property type="protein sequence ID" value="CAG7729348.1"/>
    <property type="molecule type" value="Genomic_DNA"/>
</dbReference>
<dbReference type="EC" id="3.1.1.96" evidence="2 5"/>
<comment type="similarity">
    <text evidence="1 5">Belongs to the DTD family.</text>
</comment>
<keyword evidence="5" id="KW-0378">Hydrolase</keyword>
<evidence type="ECO:0000256" key="3">
    <source>
        <dbReference type="ARBA" id="ARBA00047676"/>
    </source>
</evidence>
<dbReference type="PANTHER" id="PTHR10472">
    <property type="entry name" value="D-TYROSYL-TRNA TYR DEACYLASE"/>
    <property type="match status" value="1"/>
</dbReference>
<comment type="catalytic activity">
    <reaction evidence="3">
        <text>glycyl-tRNA(Ala) + H2O = tRNA(Ala) + glycine + H(+)</text>
        <dbReference type="Rhea" id="RHEA:53744"/>
        <dbReference type="Rhea" id="RHEA-COMP:9657"/>
        <dbReference type="Rhea" id="RHEA-COMP:13640"/>
        <dbReference type="ChEBI" id="CHEBI:15377"/>
        <dbReference type="ChEBI" id="CHEBI:15378"/>
        <dbReference type="ChEBI" id="CHEBI:57305"/>
        <dbReference type="ChEBI" id="CHEBI:78442"/>
        <dbReference type="ChEBI" id="CHEBI:78522"/>
        <dbReference type="EC" id="3.1.1.96"/>
    </reaction>
</comment>
<dbReference type="GO" id="GO:0005737">
    <property type="term" value="C:cytoplasm"/>
    <property type="evidence" value="ECO:0007669"/>
    <property type="project" value="UniProtKB-SubCell"/>
</dbReference>
<dbReference type="OrthoDB" id="275783at2759"/>
<protein>
    <recommendedName>
        <fullName evidence="2 5">D-aminoacyl-tRNA deacylase</fullName>
        <ecNumber evidence="2 5">3.1.1.96</ecNumber>
    </recommendedName>
</protein>
<feature type="region of interest" description="Disordered" evidence="6">
    <location>
        <begin position="162"/>
        <end position="187"/>
    </location>
</feature>
<keyword evidence="5" id="KW-0820">tRNA-binding</keyword>
<comment type="subcellular location">
    <subcellularLocation>
        <location evidence="5">Cytoplasm</location>
    </subcellularLocation>
</comment>
<evidence type="ECO:0000256" key="6">
    <source>
        <dbReference type="SAM" id="MobiDB-lite"/>
    </source>
</evidence>
<evidence type="ECO:0000256" key="4">
    <source>
        <dbReference type="ARBA" id="ARBA00048018"/>
    </source>
</evidence>
<proteinExistence type="inferred from homology"/>
<dbReference type="GO" id="GO:0051500">
    <property type="term" value="F:D-tyrosyl-tRNA(Tyr) deacylase activity"/>
    <property type="evidence" value="ECO:0007669"/>
    <property type="project" value="TreeGrafter"/>
</dbReference>
<dbReference type="InterPro" id="IPR003732">
    <property type="entry name" value="Daa-tRNA_deacyls_DTD"/>
</dbReference>
<keyword evidence="5" id="KW-0963">Cytoplasm</keyword>
<dbReference type="PANTHER" id="PTHR10472:SF5">
    <property type="entry name" value="D-AMINOACYL-TRNA DEACYLASE 1"/>
    <property type="match status" value="1"/>
</dbReference>
<dbReference type="NCBIfam" id="TIGR00256">
    <property type="entry name" value="D-aminoacyl-tRNA deacylase"/>
    <property type="match status" value="1"/>
</dbReference>
<reference evidence="7" key="1">
    <citation type="submission" date="2021-06" db="EMBL/GenBank/DDBJ databases">
        <authorList>
            <person name="Hodson N. C."/>
            <person name="Mongue J. A."/>
            <person name="Jaron S. K."/>
        </authorList>
    </citation>
    <scope>NUCLEOTIDE SEQUENCE</scope>
</reference>
<evidence type="ECO:0000256" key="1">
    <source>
        <dbReference type="ARBA" id="ARBA00009673"/>
    </source>
</evidence>
<organism evidence="7 8">
    <name type="scientific">Allacma fusca</name>
    <dbReference type="NCBI Taxonomy" id="39272"/>
    <lineage>
        <taxon>Eukaryota</taxon>
        <taxon>Metazoa</taxon>
        <taxon>Ecdysozoa</taxon>
        <taxon>Arthropoda</taxon>
        <taxon>Hexapoda</taxon>
        <taxon>Collembola</taxon>
        <taxon>Symphypleona</taxon>
        <taxon>Sminthuridae</taxon>
        <taxon>Allacma</taxon>
    </lineage>
</organism>
<gene>
    <name evidence="7" type="ORF">AFUS01_LOCUS18070</name>
</gene>
<comment type="caution">
    <text evidence="7">The sequence shown here is derived from an EMBL/GenBank/DDBJ whole genome shotgun (WGS) entry which is preliminary data.</text>
</comment>
<dbReference type="AlphaFoldDB" id="A0A8J2NWT3"/>
<comment type="catalytic activity">
    <reaction evidence="4">
        <text>a D-aminoacyl-tRNA + H2O = a tRNA + a D-alpha-amino acid + H(+)</text>
        <dbReference type="Rhea" id="RHEA:13953"/>
        <dbReference type="Rhea" id="RHEA-COMP:10123"/>
        <dbReference type="Rhea" id="RHEA-COMP:10124"/>
        <dbReference type="ChEBI" id="CHEBI:15377"/>
        <dbReference type="ChEBI" id="CHEBI:15378"/>
        <dbReference type="ChEBI" id="CHEBI:59871"/>
        <dbReference type="ChEBI" id="CHEBI:78442"/>
        <dbReference type="ChEBI" id="CHEBI:79333"/>
        <dbReference type="EC" id="3.1.1.96"/>
    </reaction>
</comment>
<sequence>MDDSPVVSLTSGNYRYIMKAIVQRVTRASVSVNGELISSIGKGLCVLVGICKSDTDRDIEYIVRKLLNLRLWSDGEGKRWMHSLSSQKLEILCVSQFTLYHVLKGNSPDFHQAMPSQDSKAFFDKFISQLKSAYSPELVKEGKFGHYMQVDIQGDGPVTIQLESPKTETANPSKKTSKIPAETGDTS</sequence>
<evidence type="ECO:0000313" key="8">
    <source>
        <dbReference type="Proteomes" id="UP000708208"/>
    </source>
</evidence>
<name>A0A8J2NWT3_9HEXA</name>